<evidence type="ECO:0000256" key="1">
    <source>
        <dbReference type="ARBA" id="ARBA00023125"/>
    </source>
</evidence>
<dbReference type="PANTHER" id="PTHR30055:SF226">
    <property type="entry name" value="HTH-TYPE TRANSCRIPTIONAL REGULATOR PKSA"/>
    <property type="match status" value="1"/>
</dbReference>
<proteinExistence type="predicted"/>
<dbReference type="InterPro" id="IPR050109">
    <property type="entry name" value="HTH-type_TetR-like_transc_reg"/>
</dbReference>
<evidence type="ECO:0000313" key="4">
    <source>
        <dbReference type="EMBL" id="GAA5160402.1"/>
    </source>
</evidence>
<keyword evidence="5" id="KW-1185">Reference proteome</keyword>
<dbReference type="EMBL" id="BAABJP010000020">
    <property type="protein sequence ID" value="GAA5160402.1"/>
    <property type="molecule type" value="Genomic_DNA"/>
</dbReference>
<dbReference type="PANTHER" id="PTHR30055">
    <property type="entry name" value="HTH-TYPE TRANSCRIPTIONAL REGULATOR RUTR"/>
    <property type="match status" value="1"/>
</dbReference>
<dbReference type="InterPro" id="IPR001647">
    <property type="entry name" value="HTH_TetR"/>
</dbReference>
<reference evidence="5" key="1">
    <citation type="journal article" date="2019" name="Int. J. Syst. Evol. Microbiol.">
        <title>The Global Catalogue of Microorganisms (GCM) 10K type strain sequencing project: providing services to taxonomists for standard genome sequencing and annotation.</title>
        <authorList>
            <consortium name="The Broad Institute Genomics Platform"/>
            <consortium name="The Broad Institute Genome Sequencing Center for Infectious Disease"/>
            <person name="Wu L."/>
            <person name="Ma J."/>
        </authorList>
    </citation>
    <scope>NUCLEOTIDE SEQUENCE [LARGE SCALE GENOMIC DNA]</scope>
    <source>
        <strain evidence="5">JCM 18303</strain>
    </source>
</reference>
<keyword evidence="1 2" id="KW-0238">DNA-binding</keyword>
<dbReference type="InterPro" id="IPR009057">
    <property type="entry name" value="Homeodomain-like_sf"/>
</dbReference>
<dbReference type="PROSITE" id="PS50977">
    <property type="entry name" value="HTH_TETR_2"/>
    <property type="match status" value="1"/>
</dbReference>
<evidence type="ECO:0000313" key="5">
    <source>
        <dbReference type="Proteomes" id="UP001428817"/>
    </source>
</evidence>
<dbReference type="Proteomes" id="UP001428817">
    <property type="component" value="Unassembled WGS sequence"/>
</dbReference>
<gene>
    <name evidence="4" type="ORF">GCM10023321_43010</name>
</gene>
<dbReference type="Pfam" id="PF00440">
    <property type="entry name" value="TetR_N"/>
    <property type="match status" value="1"/>
</dbReference>
<protein>
    <submittedName>
        <fullName evidence="4">Helix-turn-helix domain-containing protein</fullName>
    </submittedName>
</protein>
<dbReference type="PRINTS" id="PR00455">
    <property type="entry name" value="HTHTETR"/>
</dbReference>
<sequence length="196" mass="21513">MVIWGSMSTALTEHEQQILEAARVEFETYGLRRANVDSVAKRAGVGRSTLYRRFPNKEALFSEVVRHQGREFLRALDAAIEGCGPKEAVVESFAATAQLAHRMPLVARLLDSEPEALFAPGTAPGGALLRDEFTARIAAALKRCGSTMEQDDLLAVSEILQRVAISMVLFPGGQFDLADTAAVRRYAERHLTRLVD</sequence>
<dbReference type="SUPFAM" id="SSF46689">
    <property type="entry name" value="Homeodomain-like"/>
    <property type="match status" value="1"/>
</dbReference>
<evidence type="ECO:0000256" key="2">
    <source>
        <dbReference type="PROSITE-ProRule" id="PRU00335"/>
    </source>
</evidence>
<name>A0ABP9QE60_9PSEU</name>
<organism evidence="4 5">
    <name type="scientific">Pseudonocardia eucalypti</name>
    <dbReference type="NCBI Taxonomy" id="648755"/>
    <lineage>
        <taxon>Bacteria</taxon>
        <taxon>Bacillati</taxon>
        <taxon>Actinomycetota</taxon>
        <taxon>Actinomycetes</taxon>
        <taxon>Pseudonocardiales</taxon>
        <taxon>Pseudonocardiaceae</taxon>
        <taxon>Pseudonocardia</taxon>
    </lineage>
</organism>
<feature type="DNA-binding region" description="H-T-H motif" evidence="2">
    <location>
        <begin position="35"/>
        <end position="54"/>
    </location>
</feature>
<evidence type="ECO:0000259" key="3">
    <source>
        <dbReference type="PROSITE" id="PS50977"/>
    </source>
</evidence>
<feature type="domain" description="HTH tetR-type" evidence="3">
    <location>
        <begin position="12"/>
        <end position="72"/>
    </location>
</feature>
<accession>A0ABP9QE60</accession>
<dbReference type="Gene3D" id="1.10.357.10">
    <property type="entry name" value="Tetracycline Repressor, domain 2"/>
    <property type="match status" value="1"/>
</dbReference>
<comment type="caution">
    <text evidence="4">The sequence shown here is derived from an EMBL/GenBank/DDBJ whole genome shotgun (WGS) entry which is preliminary data.</text>
</comment>